<dbReference type="Gene3D" id="3.40.50.300">
    <property type="entry name" value="P-loop containing nucleotide triphosphate hydrolases"/>
    <property type="match status" value="1"/>
</dbReference>
<evidence type="ECO:0000256" key="4">
    <source>
        <dbReference type="ARBA" id="ARBA00022840"/>
    </source>
</evidence>
<dbReference type="OrthoDB" id="2986442at2"/>
<dbReference type="SMART" id="SM00382">
    <property type="entry name" value="AAA"/>
    <property type="match status" value="1"/>
</dbReference>
<dbReference type="EMBL" id="BLAD01000047">
    <property type="protein sequence ID" value="GES00947.1"/>
    <property type="molecule type" value="Genomic_DNA"/>
</dbReference>
<dbReference type="InterPro" id="IPR027417">
    <property type="entry name" value="P-loop_NTPase"/>
</dbReference>
<dbReference type="Pfam" id="PF08352">
    <property type="entry name" value="oligo_HPY"/>
    <property type="match status" value="1"/>
</dbReference>
<dbReference type="GO" id="GO:0015833">
    <property type="term" value="P:peptide transport"/>
    <property type="evidence" value="ECO:0007669"/>
    <property type="project" value="InterPro"/>
</dbReference>
<dbReference type="PANTHER" id="PTHR43776:SF7">
    <property type="entry name" value="D,D-DIPEPTIDE TRANSPORT ATP-BINDING PROTEIN DDPF-RELATED"/>
    <property type="match status" value="1"/>
</dbReference>
<evidence type="ECO:0000313" key="7">
    <source>
        <dbReference type="Proteomes" id="UP000334990"/>
    </source>
</evidence>
<dbReference type="PANTHER" id="PTHR43776">
    <property type="entry name" value="TRANSPORT ATP-BINDING PROTEIN"/>
    <property type="match status" value="1"/>
</dbReference>
<evidence type="ECO:0000256" key="1">
    <source>
        <dbReference type="ARBA" id="ARBA00005417"/>
    </source>
</evidence>
<feature type="domain" description="ABC transporter" evidence="5">
    <location>
        <begin position="9"/>
        <end position="249"/>
    </location>
</feature>
<dbReference type="CDD" id="cd03257">
    <property type="entry name" value="ABC_NikE_OppD_transporters"/>
    <property type="match status" value="1"/>
</dbReference>
<evidence type="ECO:0000256" key="2">
    <source>
        <dbReference type="ARBA" id="ARBA00022448"/>
    </source>
</evidence>
<dbReference type="InterPro" id="IPR003439">
    <property type="entry name" value="ABC_transporter-like_ATP-bd"/>
</dbReference>
<dbReference type="GO" id="GO:0005524">
    <property type="term" value="F:ATP binding"/>
    <property type="evidence" value="ECO:0007669"/>
    <property type="project" value="UniProtKB-KW"/>
</dbReference>
<gene>
    <name evidence="6" type="ORF">Acor_30110</name>
</gene>
<dbReference type="PIRSF" id="PIRSF037116">
    <property type="entry name" value="CP_lyase_PhnK"/>
    <property type="match status" value="1"/>
</dbReference>
<dbReference type="RefSeq" id="WP_155337248.1">
    <property type="nucleotide sequence ID" value="NZ_BAAABN010000047.1"/>
</dbReference>
<dbReference type="InterPro" id="IPR050319">
    <property type="entry name" value="ABC_transp_ATP-bind"/>
</dbReference>
<dbReference type="FunFam" id="3.40.50.300:FF:000016">
    <property type="entry name" value="Oligopeptide ABC transporter ATP-binding component"/>
    <property type="match status" value="1"/>
</dbReference>
<keyword evidence="2" id="KW-0813">Transport</keyword>
<dbReference type="InterPro" id="IPR012700">
    <property type="entry name" value="PhnK"/>
</dbReference>
<dbReference type="InterPro" id="IPR003593">
    <property type="entry name" value="AAA+_ATPase"/>
</dbReference>
<dbReference type="GO" id="GO:0055085">
    <property type="term" value="P:transmembrane transport"/>
    <property type="evidence" value="ECO:0007669"/>
    <property type="project" value="UniProtKB-ARBA"/>
</dbReference>
<comment type="caution">
    <text evidence="6">The sequence shown here is derived from an EMBL/GenBank/DDBJ whole genome shotgun (WGS) entry which is preliminary data.</text>
</comment>
<reference evidence="6 7" key="1">
    <citation type="submission" date="2019-10" db="EMBL/GenBank/DDBJ databases">
        <title>Whole genome shotgun sequence of Acrocarpospora corrugata NBRC 13972.</title>
        <authorList>
            <person name="Ichikawa N."/>
            <person name="Kimura A."/>
            <person name="Kitahashi Y."/>
            <person name="Komaki H."/>
            <person name="Oguchi A."/>
        </authorList>
    </citation>
    <scope>NUCLEOTIDE SEQUENCE [LARGE SCALE GENOMIC DNA]</scope>
    <source>
        <strain evidence="6 7">NBRC 13972</strain>
    </source>
</reference>
<dbReference type="SUPFAM" id="SSF52540">
    <property type="entry name" value="P-loop containing nucleoside triphosphate hydrolases"/>
    <property type="match status" value="1"/>
</dbReference>
<name>A0A5M3VVV0_9ACTN</name>
<dbReference type="AlphaFoldDB" id="A0A5M3VVV0"/>
<accession>A0A5M3VVV0</accession>
<dbReference type="PROSITE" id="PS50893">
    <property type="entry name" value="ABC_TRANSPORTER_2"/>
    <property type="match status" value="1"/>
</dbReference>
<dbReference type="GO" id="GO:0016887">
    <property type="term" value="F:ATP hydrolysis activity"/>
    <property type="evidence" value="ECO:0007669"/>
    <property type="project" value="InterPro"/>
</dbReference>
<keyword evidence="3" id="KW-0547">Nucleotide-binding</keyword>
<dbReference type="InterPro" id="IPR013563">
    <property type="entry name" value="Oligopep_ABC_C"/>
</dbReference>
<keyword evidence="7" id="KW-1185">Reference proteome</keyword>
<dbReference type="PROSITE" id="PS00211">
    <property type="entry name" value="ABC_TRANSPORTER_1"/>
    <property type="match status" value="1"/>
</dbReference>
<keyword evidence="4 6" id="KW-0067">ATP-binding</keyword>
<sequence>MTEPTEPLLRVENLTKSFAGRRVLSGVSFEVAPGEVLGLVGESGSGKSTTARCVARLTEPDAGRITLGGRDVLAAGGRELRALRRDMQMVFQDPYSSLNPRMTVAALIEEPLAVHGLEPDRRQRRRRAADLLETVGLSAEHLDRHPRSFSGGQRQRISIARALAVRPRLLICDEPVSSLDVSVQAQVLNLLRDLRQRLDLSILFIAHDLAVVYYLCDRVAVMEQGSLVEIGTRAEVYGNPRHPYTRSLLDAVPVPDPAVERARRTTDRGSHP</sequence>
<protein>
    <submittedName>
        <fullName evidence="6">Peptide ABC transporter ATP-binding protein</fullName>
    </submittedName>
</protein>
<evidence type="ECO:0000256" key="3">
    <source>
        <dbReference type="ARBA" id="ARBA00022741"/>
    </source>
</evidence>
<evidence type="ECO:0000313" key="6">
    <source>
        <dbReference type="EMBL" id="GES00947.1"/>
    </source>
</evidence>
<dbReference type="Proteomes" id="UP000334990">
    <property type="component" value="Unassembled WGS sequence"/>
</dbReference>
<comment type="similarity">
    <text evidence="1">Belongs to the ABC transporter superfamily.</text>
</comment>
<dbReference type="Pfam" id="PF00005">
    <property type="entry name" value="ABC_tran"/>
    <property type="match status" value="1"/>
</dbReference>
<evidence type="ECO:0000259" key="5">
    <source>
        <dbReference type="PROSITE" id="PS50893"/>
    </source>
</evidence>
<proteinExistence type="inferred from homology"/>
<organism evidence="6 7">
    <name type="scientific">Acrocarpospora corrugata</name>
    <dbReference type="NCBI Taxonomy" id="35763"/>
    <lineage>
        <taxon>Bacteria</taxon>
        <taxon>Bacillati</taxon>
        <taxon>Actinomycetota</taxon>
        <taxon>Actinomycetes</taxon>
        <taxon>Streptosporangiales</taxon>
        <taxon>Streptosporangiaceae</taxon>
        <taxon>Acrocarpospora</taxon>
    </lineage>
</organism>
<dbReference type="InterPro" id="IPR017871">
    <property type="entry name" value="ABC_transporter-like_CS"/>
</dbReference>